<organism evidence="1 2">
    <name type="scientific">Bombyx mori</name>
    <name type="common">Silk moth</name>
    <dbReference type="NCBI Taxonomy" id="7091"/>
    <lineage>
        <taxon>Eukaryota</taxon>
        <taxon>Metazoa</taxon>
        <taxon>Ecdysozoa</taxon>
        <taxon>Arthropoda</taxon>
        <taxon>Hexapoda</taxon>
        <taxon>Insecta</taxon>
        <taxon>Pterygota</taxon>
        <taxon>Neoptera</taxon>
        <taxon>Endopterygota</taxon>
        <taxon>Lepidoptera</taxon>
        <taxon>Glossata</taxon>
        <taxon>Ditrysia</taxon>
        <taxon>Bombycoidea</taxon>
        <taxon>Bombycidae</taxon>
        <taxon>Bombycinae</taxon>
        <taxon>Bombyx</taxon>
    </lineage>
</organism>
<protein>
    <submittedName>
        <fullName evidence="1">Uncharacterized protein</fullName>
    </submittedName>
</protein>
<dbReference type="EnsemblMetazoa" id="XM_038020423.1">
    <property type="protein sequence ID" value="XP_037876351.1"/>
    <property type="gene ID" value="LOC105841326"/>
</dbReference>
<proteinExistence type="predicted"/>
<reference evidence="2" key="1">
    <citation type="journal article" date="2008" name="Insect Biochem. Mol. Biol.">
        <title>The genome of a lepidopteran model insect, the silkworm Bombyx mori.</title>
        <authorList>
            <consortium name="International Silkworm Genome Consortium"/>
        </authorList>
    </citation>
    <scope>NUCLEOTIDE SEQUENCE [LARGE SCALE GENOMIC DNA]</scope>
    <source>
        <strain evidence="2">p50T</strain>
    </source>
</reference>
<reference evidence="1" key="2">
    <citation type="submission" date="2022-06" db="UniProtKB">
        <authorList>
            <consortium name="EnsemblMetazoa"/>
        </authorList>
    </citation>
    <scope>IDENTIFICATION</scope>
    <source>
        <strain evidence="1">p50T (Dazao)</strain>
    </source>
</reference>
<dbReference type="GeneID" id="105841326"/>
<sequence length="208" mass="23772">MFLSIRIRNFNNIIYISVQCSVIFRLLAGIPDGRVPESVKELLDNGKVDAADPNYNPNYGYEPYWPNGEWVYELPRDRDMNISTTKVPTVCGEECNYLYTKIGNVCAHKSDDLRYFGCWWHGCSGYEVDDLTQGFTTFSTYCGFLDAKCKSDINSKWVFVHVGECLASQNLTYKPLFVADQPVSRMESYLSTLYSFYSSHGIKKTPFG</sequence>
<accession>A0A8R2M8P2</accession>
<keyword evidence="2" id="KW-1185">Reference proteome</keyword>
<dbReference type="AlphaFoldDB" id="A0A8R2M8P2"/>
<name>A0A8R2M8P2_BOMMO</name>
<evidence type="ECO:0000313" key="2">
    <source>
        <dbReference type="Proteomes" id="UP000005204"/>
    </source>
</evidence>
<evidence type="ECO:0000313" key="1">
    <source>
        <dbReference type="EnsemblMetazoa" id="XP_037876351.1"/>
    </source>
</evidence>
<dbReference type="KEGG" id="bmor:105841326"/>
<dbReference type="RefSeq" id="XP_037876351.1">
    <property type="nucleotide sequence ID" value="XM_038020423.2"/>
</dbReference>
<dbReference type="Proteomes" id="UP000005204">
    <property type="component" value="Unassembled WGS sequence"/>
</dbReference>